<evidence type="ECO:0000313" key="1">
    <source>
        <dbReference type="EMBL" id="MYM26274.1"/>
    </source>
</evidence>
<organism evidence="1 2">
    <name type="scientific">Duganella flavida</name>
    <dbReference type="NCBI Taxonomy" id="2692175"/>
    <lineage>
        <taxon>Bacteria</taxon>
        <taxon>Pseudomonadati</taxon>
        <taxon>Pseudomonadota</taxon>
        <taxon>Betaproteobacteria</taxon>
        <taxon>Burkholderiales</taxon>
        <taxon>Oxalobacteraceae</taxon>
        <taxon>Telluria group</taxon>
        <taxon>Duganella</taxon>
    </lineage>
</organism>
<keyword evidence="2" id="KW-1185">Reference proteome</keyword>
<dbReference type="EMBL" id="WWCN01000024">
    <property type="protein sequence ID" value="MYM26274.1"/>
    <property type="molecule type" value="Genomic_DNA"/>
</dbReference>
<gene>
    <name evidence="1" type="ORF">GTP46_26950</name>
</gene>
<accession>A0A6L8KKM1</accession>
<protein>
    <submittedName>
        <fullName evidence="1">Uncharacterized protein</fullName>
    </submittedName>
</protein>
<dbReference type="AlphaFoldDB" id="A0A6L8KKM1"/>
<sequence>MLLLTSSLFDVLKPIPGKKIKYYDLFISQYTLVTTSTVVAQCNLMPEMFGETTEVLDSHVDRFIAGIPDQSKEIRETYGIYSRAAGVNPGIVAQESEARVFISSEFEAESKKYGMSNRELVISSLNASAFLQYFFLFENSLVKMYQSKYQPREESQAKLSAKDVIAKCLKGKVMHDDVEELFFKNLKKRSKFFENFSQLESVWKLLNFIRNRQVHYGGKYEGRAPAAFEGHVERICESYRDAADMTLSVVLLLNVLEPLQEQVRKHGYMVFNDSLENLMRNYSLFVMESLYLTEK</sequence>
<evidence type="ECO:0000313" key="2">
    <source>
        <dbReference type="Proteomes" id="UP000479335"/>
    </source>
</evidence>
<comment type="caution">
    <text evidence="1">The sequence shown here is derived from an EMBL/GenBank/DDBJ whole genome shotgun (WGS) entry which is preliminary data.</text>
</comment>
<name>A0A6L8KKM1_9BURK</name>
<dbReference type="Proteomes" id="UP000479335">
    <property type="component" value="Unassembled WGS sequence"/>
</dbReference>
<proteinExistence type="predicted"/>
<reference evidence="1 2" key="1">
    <citation type="submission" date="2019-12" db="EMBL/GenBank/DDBJ databases">
        <title>Novel species isolated from a subtropical stream in China.</title>
        <authorList>
            <person name="Lu H."/>
        </authorList>
    </citation>
    <scope>NUCLEOTIDE SEQUENCE [LARGE SCALE GENOMIC DNA]</scope>
    <source>
        <strain evidence="1 2">FT135W</strain>
    </source>
</reference>
<dbReference type="RefSeq" id="WP_161009710.1">
    <property type="nucleotide sequence ID" value="NZ_WWCN01000024.1"/>
</dbReference>